<reference evidence="1 2" key="1">
    <citation type="submission" date="2021-11" db="EMBL/GenBank/DDBJ databases">
        <title>Genome sequence.</title>
        <authorList>
            <person name="Sun Q."/>
        </authorList>
    </citation>
    <scope>NUCLEOTIDE SEQUENCE [LARGE SCALE GENOMIC DNA]</scope>
    <source>
        <strain evidence="1 2">KCTC 12005</strain>
    </source>
</reference>
<keyword evidence="2" id="KW-1185">Reference proteome</keyword>
<evidence type="ECO:0000313" key="2">
    <source>
        <dbReference type="Proteomes" id="UP001199260"/>
    </source>
</evidence>
<organism evidence="1 2">
    <name type="scientific">Comamonas koreensis</name>
    <dbReference type="NCBI Taxonomy" id="160825"/>
    <lineage>
        <taxon>Bacteria</taxon>
        <taxon>Pseudomonadati</taxon>
        <taxon>Pseudomonadota</taxon>
        <taxon>Betaproteobacteria</taxon>
        <taxon>Burkholderiales</taxon>
        <taxon>Comamonadaceae</taxon>
        <taxon>Comamonas</taxon>
    </lineage>
</organism>
<gene>
    <name evidence="1" type="ORF">LPW39_21820</name>
</gene>
<comment type="caution">
    <text evidence="1">The sequence shown here is derived from an EMBL/GenBank/DDBJ whole genome shotgun (WGS) entry which is preliminary data.</text>
</comment>
<dbReference type="EMBL" id="JAJNCT010000034">
    <property type="protein sequence ID" value="MCD2167764.1"/>
    <property type="molecule type" value="Genomic_DNA"/>
</dbReference>
<sequence length="101" mass="10700">MDGLVPLADMGGKLEQYFQDNRTYENACGVGGLAPAPAETIRFKYKCTLGKTTYTVTAEGQGSMSGFAFTLNQQGQRATTSTPAGWTAGSNCWSARKDGSC</sequence>
<dbReference type="Proteomes" id="UP001199260">
    <property type="component" value="Unassembled WGS sequence"/>
</dbReference>
<name>A0AAW4Y3G3_9BURK</name>
<protein>
    <submittedName>
        <fullName evidence="1">Uncharacterized protein</fullName>
    </submittedName>
</protein>
<proteinExistence type="predicted"/>
<evidence type="ECO:0000313" key="1">
    <source>
        <dbReference type="EMBL" id="MCD2167764.1"/>
    </source>
</evidence>
<dbReference type="AlphaFoldDB" id="A0AAW4Y3G3"/>
<accession>A0AAW4Y3G3</accession>